<dbReference type="RefSeq" id="WP_025886564.1">
    <property type="nucleotide sequence ID" value="NZ_AP024609.1"/>
</dbReference>
<dbReference type="PANTHER" id="PTHR38013">
    <property type="entry name" value="GLYCOPROTEIN/POLYSACCHARIDE METABOLISM"/>
    <property type="match status" value="1"/>
</dbReference>
<dbReference type="EMBL" id="UGYO01000002">
    <property type="protein sequence ID" value="SUJ13807.1"/>
    <property type="molecule type" value="Genomic_DNA"/>
</dbReference>
<dbReference type="AlphaFoldDB" id="A0A380C883"/>
<dbReference type="KEGG" id="salg:BS332_15075"/>
<dbReference type="PROSITE" id="PS51257">
    <property type="entry name" value="PROKAR_LIPOPROTEIN"/>
    <property type="match status" value="1"/>
</dbReference>
<dbReference type="GeneID" id="93808602"/>
<dbReference type="InterPro" id="IPR053196">
    <property type="entry name" value="Lipoprotein_YbaY-like"/>
</dbReference>
<dbReference type="Pfam" id="PF09619">
    <property type="entry name" value="YscW"/>
    <property type="match status" value="1"/>
</dbReference>
<gene>
    <name evidence="1" type="ORF">NCTC10738_04514</name>
</gene>
<accession>A0A3G4ULX1</accession>
<organism evidence="1 2">
    <name type="scientific">Shewanella algae</name>
    <dbReference type="NCBI Taxonomy" id="38313"/>
    <lineage>
        <taxon>Bacteria</taxon>
        <taxon>Pseudomonadati</taxon>
        <taxon>Pseudomonadota</taxon>
        <taxon>Gammaproteobacteria</taxon>
        <taxon>Alteromonadales</taxon>
        <taxon>Shewanellaceae</taxon>
        <taxon>Shewanella</taxon>
    </lineage>
</organism>
<dbReference type="InterPro" id="IPR039366">
    <property type="entry name" value="Pilotin"/>
</dbReference>
<keyword evidence="2" id="KW-1185">Reference proteome</keyword>
<sequence length="137" mass="15011">MKMTGNWLRLPMMAAVAGMMALTGCATPNATVEIDGDVWYRERIALPPEAVLTVQVQDVSKADAPAEVLAVIQRDSVTSPTPFKFILARDQFQSGHSYSVSARITLKDDLLFINTQAYLVDIDKAEPVSVMVQKVGR</sequence>
<evidence type="ECO:0000313" key="2">
    <source>
        <dbReference type="Proteomes" id="UP000254069"/>
    </source>
</evidence>
<evidence type="ECO:0000313" key="1">
    <source>
        <dbReference type="EMBL" id="SUJ13807.1"/>
    </source>
</evidence>
<reference evidence="1 2" key="1">
    <citation type="submission" date="2018-06" db="EMBL/GenBank/DDBJ databases">
        <authorList>
            <consortium name="Pathogen Informatics"/>
            <person name="Doyle S."/>
        </authorList>
    </citation>
    <scope>NUCLEOTIDE SEQUENCE [LARGE SCALE GENOMIC DNA]</scope>
    <source>
        <strain evidence="1 2">NCTC10738</strain>
    </source>
</reference>
<dbReference type="Proteomes" id="UP000254069">
    <property type="component" value="Unassembled WGS sequence"/>
</dbReference>
<dbReference type="PANTHER" id="PTHR38013:SF1">
    <property type="entry name" value="GLYCOPROTEIN_POLYSACCHARIDE METABOLISM"/>
    <property type="match status" value="1"/>
</dbReference>
<name>A0A380C883_9GAMM</name>
<protein>
    <submittedName>
        <fullName evidence="1">Uncharacterized protein</fullName>
    </submittedName>
</protein>
<proteinExistence type="predicted"/>
<accession>A0A380C883</accession>